<dbReference type="EMBL" id="JABZFV010000020">
    <property type="protein sequence ID" value="MBF0934410.1"/>
    <property type="molecule type" value="Genomic_DNA"/>
</dbReference>
<evidence type="ECO:0000256" key="1">
    <source>
        <dbReference type="ARBA" id="ARBA00023235"/>
    </source>
</evidence>
<dbReference type="Pfam" id="PF01361">
    <property type="entry name" value="Tautomerase"/>
    <property type="match status" value="1"/>
</dbReference>
<proteinExistence type="predicted"/>
<dbReference type="InterPro" id="IPR004370">
    <property type="entry name" value="4-OT-like_dom"/>
</dbReference>
<name>A0A929MTP4_ABIDE</name>
<dbReference type="NCBIfam" id="NF002571">
    <property type="entry name" value="PRK02220.1"/>
    <property type="match status" value="1"/>
</dbReference>
<evidence type="ECO:0000313" key="3">
    <source>
        <dbReference type="EMBL" id="MBF0934410.1"/>
    </source>
</evidence>
<feature type="domain" description="4-oxalocrotonate tautomerase-like" evidence="2">
    <location>
        <begin position="2"/>
        <end position="53"/>
    </location>
</feature>
<dbReference type="AlphaFoldDB" id="A0A929MTP4"/>
<dbReference type="RefSeq" id="WP_023391576.1">
    <property type="nucleotide sequence ID" value="NZ_CAJPUI010000003.1"/>
</dbReference>
<evidence type="ECO:0000259" key="2">
    <source>
        <dbReference type="Pfam" id="PF01361"/>
    </source>
</evidence>
<evidence type="ECO:0000313" key="4">
    <source>
        <dbReference type="Proteomes" id="UP000757900"/>
    </source>
</evidence>
<accession>A0A929MTP4</accession>
<reference evidence="3" key="1">
    <citation type="submission" date="2020-04" db="EMBL/GenBank/DDBJ databases">
        <title>Deep metagenomics examines the oral microbiome during advanced dental caries in children, revealing novel taxa and co-occurrences with host molecules.</title>
        <authorList>
            <person name="Baker J.L."/>
            <person name="Morton J.T."/>
            <person name="Dinis M."/>
            <person name="Alvarez R."/>
            <person name="Tran N.C."/>
            <person name="Knight R."/>
            <person name="Edlund A."/>
        </authorList>
    </citation>
    <scope>NUCLEOTIDE SEQUENCE</scope>
    <source>
        <strain evidence="3">JCVI_23_bin.16</strain>
    </source>
</reference>
<dbReference type="Proteomes" id="UP000757900">
    <property type="component" value="Unassembled WGS sequence"/>
</dbReference>
<gene>
    <name evidence="3" type="ORF">HXK00_02045</name>
</gene>
<dbReference type="GO" id="GO:0016853">
    <property type="term" value="F:isomerase activity"/>
    <property type="evidence" value="ECO:0007669"/>
    <property type="project" value="UniProtKB-KW"/>
</dbReference>
<dbReference type="InterPro" id="IPR014347">
    <property type="entry name" value="Tautomerase/MIF_sf"/>
</dbReference>
<sequence>MPFIHVELLEGRSPQAKEAMAKEIIEVVSKHSGAPAERIHVVFQDMKKENYFHNPK</sequence>
<dbReference type="SUPFAM" id="SSF55331">
    <property type="entry name" value="Tautomerase/MIF"/>
    <property type="match status" value="1"/>
</dbReference>
<organism evidence="3 4">
    <name type="scientific">Abiotrophia defectiva</name>
    <name type="common">Streptococcus defectivus</name>
    <dbReference type="NCBI Taxonomy" id="46125"/>
    <lineage>
        <taxon>Bacteria</taxon>
        <taxon>Bacillati</taxon>
        <taxon>Bacillota</taxon>
        <taxon>Bacilli</taxon>
        <taxon>Lactobacillales</taxon>
        <taxon>Aerococcaceae</taxon>
        <taxon>Abiotrophia</taxon>
    </lineage>
</organism>
<dbReference type="Gene3D" id="3.30.429.10">
    <property type="entry name" value="Macrophage Migration Inhibitory Factor"/>
    <property type="match status" value="1"/>
</dbReference>
<keyword evidence="1" id="KW-0413">Isomerase</keyword>
<dbReference type="GeneID" id="84817002"/>
<protein>
    <submittedName>
        <fullName evidence="3">DUF1904 family protein</fullName>
    </submittedName>
</protein>
<comment type="caution">
    <text evidence="3">The sequence shown here is derived from an EMBL/GenBank/DDBJ whole genome shotgun (WGS) entry which is preliminary data.</text>
</comment>